<comment type="similarity">
    <text evidence="4">Belongs to the threonine synthase family.</text>
</comment>
<evidence type="ECO:0000256" key="7">
    <source>
        <dbReference type="ARBA" id="ARBA00022605"/>
    </source>
</evidence>
<feature type="domain" description="Threonine synthase N-terminal" evidence="13">
    <location>
        <begin position="2"/>
        <end position="78"/>
    </location>
</feature>
<dbReference type="Gene3D" id="3.90.1380.10">
    <property type="entry name" value="Threonine synthase, N-terminal domain"/>
    <property type="match status" value="1"/>
</dbReference>
<sequence>MKFQSTRGKAPLVSGLQALMNGLAPDGGLYVPAVFPKLDFDWERLKDASYVAIGTQVLSLFFDEFSEAEITNFLTEAYENFDYPQKVKIQELDSRKDLLELFHGPTLAFKDMALSLLPYLLTAAIQKTQHKETLVILTATSGDTGGAALNGFNNVTQTKIVVYYPSVGVSKLQRQQMTTASGKNTHVVAVTGNFDDAQKAVKQLLIDQELIQRMQARSLRFSSANSINIGRLAAQVVYYVYAYAQLVQKGRLKAGQTLDVTVPTGNFGDILAAYWAKKMGLPLGKLTVASNANHVLTDFFASGIYQADRDFKVTSSPAMDILVSSNLERLLFDLAGADSVAGWMKDLAEKQTYEIDDKTLAKLQKQFNAAFCDSAQTSQTIKKIFTENNYLLDPHTAVAVAVNENFPSPDQQLIVSTASPFKFAETVLTALGQTAAADPELNLNKLSQFSKQAVPAAIADLFTKKPVHTQKLAIKDLRADLIETLGL</sequence>
<evidence type="ECO:0000256" key="8">
    <source>
        <dbReference type="ARBA" id="ARBA00022697"/>
    </source>
</evidence>
<comment type="function">
    <text evidence="2">Catalyzes the gamma-elimination of phosphate from L-phosphohomoserine and the beta-addition of water to produce L-threonine.</text>
</comment>
<comment type="cofactor">
    <cofactor evidence="1">
        <name>pyridoxal 5'-phosphate</name>
        <dbReference type="ChEBI" id="CHEBI:597326"/>
    </cofactor>
</comment>
<comment type="catalytic activity">
    <reaction evidence="10">
        <text>O-phospho-L-homoserine + H2O = L-threonine + phosphate</text>
        <dbReference type="Rhea" id="RHEA:10840"/>
        <dbReference type="ChEBI" id="CHEBI:15377"/>
        <dbReference type="ChEBI" id="CHEBI:43474"/>
        <dbReference type="ChEBI" id="CHEBI:57590"/>
        <dbReference type="ChEBI" id="CHEBI:57926"/>
        <dbReference type="EC" id="4.2.3.1"/>
    </reaction>
</comment>
<accession>A0ABX5QKT9</accession>
<proteinExistence type="inferred from homology"/>
<evidence type="ECO:0000313" key="15">
    <source>
        <dbReference type="Proteomes" id="UP000286907"/>
    </source>
</evidence>
<keyword evidence="9" id="KW-0663">Pyridoxal phosphate</keyword>
<dbReference type="InterPro" id="IPR037158">
    <property type="entry name" value="Thr_synth_N_sf"/>
</dbReference>
<evidence type="ECO:0000256" key="4">
    <source>
        <dbReference type="ARBA" id="ARBA00005517"/>
    </source>
</evidence>
<dbReference type="GO" id="GO:0004795">
    <property type="term" value="F:threonine synthase activity"/>
    <property type="evidence" value="ECO:0007669"/>
    <property type="project" value="UniProtKB-EC"/>
</dbReference>
<dbReference type="InterPro" id="IPR029144">
    <property type="entry name" value="Thr_synth_N"/>
</dbReference>
<evidence type="ECO:0000259" key="13">
    <source>
        <dbReference type="Pfam" id="PF14821"/>
    </source>
</evidence>
<dbReference type="InterPro" id="IPR004450">
    <property type="entry name" value="Thr_synthase-like"/>
</dbReference>
<dbReference type="InterPro" id="IPR036052">
    <property type="entry name" value="TrpB-like_PALP_sf"/>
</dbReference>
<dbReference type="Pfam" id="PF14821">
    <property type="entry name" value="Thr_synth_N"/>
    <property type="match status" value="1"/>
</dbReference>
<evidence type="ECO:0000256" key="9">
    <source>
        <dbReference type="ARBA" id="ARBA00022898"/>
    </source>
</evidence>
<dbReference type="InterPro" id="IPR000634">
    <property type="entry name" value="Ser/Thr_deHydtase_PyrdxlP-BS"/>
</dbReference>
<evidence type="ECO:0000256" key="5">
    <source>
        <dbReference type="ARBA" id="ARBA00013028"/>
    </source>
</evidence>
<dbReference type="NCBIfam" id="TIGR00260">
    <property type="entry name" value="thrC"/>
    <property type="match status" value="1"/>
</dbReference>
<dbReference type="EMBL" id="CP029684">
    <property type="protein sequence ID" value="QAS69370.1"/>
    <property type="molecule type" value="Genomic_DNA"/>
</dbReference>
<keyword evidence="7" id="KW-0028">Amino-acid biosynthesis</keyword>
<dbReference type="PANTHER" id="PTHR43515:SF1">
    <property type="entry name" value="THREONINE SYNTHASE-LIKE 1"/>
    <property type="match status" value="1"/>
</dbReference>
<evidence type="ECO:0000256" key="1">
    <source>
        <dbReference type="ARBA" id="ARBA00001933"/>
    </source>
</evidence>
<feature type="domain" description="Tryptophan synthase beta chain-like PALP" evidence="12">
    <location>
        <begin position="100"/>
        <end position="401"/>
    </location>
</feature>
<keyword evidence="8" id="KW-0791">Threonine biosynthesis</keyword>
<reference evidence="14 15" key="1">
    <citation type="journal article" date="2019" name="Syst. Appl. Microbiol.">
        <title>Oenococcus sicerae sp. nov., isolated from French cider.</title>
        <authorList>
            <person name="Cousin F.J."/>
            <person name="Le Guellec R."/>
            <person name="Chagnot C."/>
            <person name="Goux D."/>
            <person name="Dalmasso M."/>
            <person name="Laplace J.M."/>
            <person name="Cretenet M."/>
        </authorList>
    </citation>
    <scope>NUCLEOTIDE SEQUENCE [LARGE SCALE GENOMIC DNA]</scope>
    <source>
        <strain evidence="14 15">UCMA 15228</strain>
    </source>
</reference>
<evidence type="ECO:0000256" key="10">
    <source>
        <dbReference type="ARBA" id="ARBA00049144"/>
    </source>
</evidence>
<dbReference type="EC" id="4.2.3.1" evidence="5 11"/>
<evidence type="ECO:0000313" key="14">
    <source>
        <dbReference type="EMBL" id="QAS69370.1"/>
    </source>
</evidence>
<dbReference type="Gene3D" id="3.40.50.1100">
    <property type="match status" value="2"/>
</dbReference>
<dbReference type="PANTHER" id="PTHR43515">
    <property type="entry name" value="THREONINE SYNTHASE-LIKE 1"/>
    <property type="match status" value="1"/>
</dbReference>
<evidence type="ECO:0000256" key="6">
    <source>
        <dbReference type="ARBA" id="ARBA00018679"/>
    </source>
</evidence>
<keyword evidence="15" id="KW-1185">Reference proteome</keyword>
<evidence type="ECO:0000256" key="2">
    <source>
        <dbReference type="ARBA" id="ARBA00003648"/>
    </source>
</evidence>
<protein>
    <recommendedName>
        <fullName evidence="6 11">Threonine synthase</fullName>
        <ecNumber evidence="5 11">4.2.3.1</ecNumber>
    </recommendedName>
</protein>
<dbReference type="InterPro" id="IPR001926">
    <property type="entry name" value="TrpB-like_PALP"/>
</dbReference>
<comment type="pathway">
    <text evidence="3">Amino-acid biosynthesis; L-threonine biosynthesis; L-threonine from L-aspartate: step 5/5.</text>
</comment>
<dbReference type="Proteomes" id="UP000286907">
    <property type="component" value="Chromosome"/>
</dbReference>
<dbReference type="Pfam" id="PF00291">
    <property type="entry name" value="PALP"/>
    <property type="match status" value="1"/>
</dbReference>
<dbReference type="SUPFAM" id="SSF53686">
    <property type="entry name" value="Tryptophan synthase beta subunit-like PLP-dependent enzymes"/>
    <property type="match status" value="1"/>
</dbReference>
<evidence type="ECO:0000256" key="11">
    <source>
        <dbReference type="NCBIfam" id="TIGR00260"/>
    </source>
</evidence>
<gene>
    <name evidence="14" type="ORF">DLJ48_01950</name>
</gene>
<evidence type="ECO:0000259" key="12">
    <source>
        <dbReference type="Pfam" id="PF00291"/>
    </source>
</evidence>
<dbReference type="RefSeq" id="WP_128685421.1">
    <property type="nucleotide sequence ID" value="NZ_CP029684.2"/>
</dbReference>
<dbReference type="CDD" id="cd01560">
    <property type="entry name" value="Thr-synth_2"/>
    <property type="match status" value="1"/>
</dbReference>
<dbReference type="PROSITE" id="PS00165">
    <property type="entry name" value="DEHYDRATASE_SER_THR"/>
    <property type="match status" value="1"/>
</dbReference>
<evidence type="ECO:0000256" key="3">
    <source>
        <dbReference type="ARBA" id="ARBA00004979"/>
    </source>
</evidence>
<organism evidence="14 15">
    <name type="scientific">Oenococcus sicerae</name>
    <dbReference type="NCBI Taxonomy" id="2203724"/>
    <lineage>
        <taxon>Bacteria</taxon>
        <taxon>Bacillati</taxon>
        <taxon>Bacillota</taxon>
        <taxon>Bacilli</taxon>
        <taxon>Lactobacillales</taxon>
        <taxon>Lactobacillaceae</taxon>
        <taxon>Oenococcus</taxon>
    </lineage>
</organism>
<keyword evidence="14" id="KW-0456">Lyase</keyword>
<name>A0ABX5QKT9_9LACO</name>